<dbReference type="PROSITE" id="PS51257">
    <property type="entry name" value="PROKAR_LIPOPROTEIN"/>
    <property type="match status" value="1"/>
</dbReference>
<dbReference type="Gene3D" id="2.60.40.10">
    <property type="entry name" value="Immunoglobulins"/>
    <property type="match status" value="1"/>
</dbReference>
<dbReference type="InterPro" id="IPR036962">
    <property type="entry name" value="Glyco_hydro_3_N_sf"/>
</dbReference>
<evidence type="ECO:0000313" key="6">
    <source>
        <dbReference type="Proteomes" id="UP000829517"/>
    </source>
</evidence>
<dbReference type="SUPFAM" id="SSF52279">
    <property type="entry name" value="Beta-D-glucan exohydrolase, C-terminal domain"/>
    <property type="match status" value="1"/>
</dbReference>
<dbReference type="Pfam" id="PF00933">
    <property type="entry name" value="Glyco_hydro_3"/>
    <property type="match status" value="1"/>
</dbReference>
<dbReference type="SMART" id="SM00758">
    <property type="entry name" value="PA14"/>
    <property type="match status" value="1"/>
</dbReference>
<dbReference type="PRINTS" id="PR00133">
    <property type="entry name" value="GLHYDRLASE3"/>
</dbReference>
<evidence type="ECO:0000256" key="2">
    <source>
        <dbReference type="ARBA" id="ARBA00022729"/>
    </source>
</evidence>
<dbReference type="SUPFAM" id="SSF56988">
    <property type="entry name" value="Anthrax protective antigen"/>
    <property type="match status" value="1"/>
</dbReference>
<reference evidence="5 6" key="1">
    <citation type="submission" date="2021-01" db="EMBL/GenBank/DDBJ databases">
        <title>Genome sequencing of Joostella atrarenae M1-2 (= KCTC 23194).</title>
        <authorList>
            <person name="Zakaria M.R."/>
            <person name="Lam M.Q."/>
            <person name="Chong C.S."/>
        </authorList>
    </citation>
    <scope>NUCLEOTIDE SEQUENCE [LARGE SCALE GENOMIC DNA]</scope>
    <source>
        <strain evidence="5 6">M1-2</strain>
    </source>
</reference>
<dbReference type="InterPro" id="IPR036881">
    <property type="entry name" value="Glyco_hydro_3_C_sf"/>
</dbReference>
<keyword evidence="2" id="KW-0732">Signal</keyword>
<comment type="caution">
    <text evidence="5">The sequence shown here is derived from an EMBL/GenBank/DDBJ whole genome shotgun (WGS) entry which is preliminary data.</text>
</comment>
<dbReference type="Gene3D" id="3.20.20.300">
    <property type="entry name" value="Glycoside hydrolase, family 3, N-terminal domain"/>
    <property type="match status" value="1"/>
</dbReference>
<name>A0ABS9J2N5_9FLAO</name>
<evidence type="ECO:0000256" key="1">
    <source>
        <dbReference type="ARBA" id="ARBA00005336"/>
    </source>
</evidence>
<dbReference type="InterPro" id="IPR002772">
    <property type="entry name" value="Glyco_hydro_3_C"/>
</dbReference>
<comment type="similarity">
    <text evidence="1">Belongs to the glycosyl hydrolase 3 family.</text>
</comment>
<keyword evidence="3 5" id="KW-0378">Hydrolase</keyword>
<dbReference type="Gene3D" id="3.40.50.1700">
    <property type="entry name" value="Glycoside hydrolase family 3 C-terminal domain"/>
    <property type="match status" value="2"/>
</dbReference>
<dbReference type="GO" id="GO:0016787">
    <property type="term" value="F:hydrolase activity"/>
    <property type="evidence" value="ECO:0007669"/>
    <property type="project" value="UniProtKB-KW"/>
</dbReference>
<dbReference type="Pfam" id="PF14310">
    <property type="entry name" value="Fn3-like"/>
    <property type="match status" value="1"/>
</dbReference>
<dbReference type="PANTHER" id="PTHR42721:SF3">
    <property type="entry name" value="BETA-D-XYLOSIDASE 5-RELATED"/>
    <property type="match status" value="1"/>
</dbReference>
<gene>
    <name evidence="5" type="ORF">JM658_07640</name>
</gene>
<dbReference type="EMBL" id="JAETXX010000003">
    <property type="protein sequence ID" value="MCF8714698.1"/>
    <property type="molecule type" value="Genomic_DNA"/>
</dbReference>
<dbReference type="InterPro" id="IPR044993">
    <property type="entry name" value="BXL"/>
</dbReference>
<dbReference type="PROSITE" id="PS51820">
    <property type="entry name" value="PA14"/>
    <property type="match status" value="1"/>
</dbReference>
<evidence type="ECO:0000256" key="3">
    <source>
        <dbReference type="ARBA" id="ARBA00022801"/>
    </source>
</evidence>
<evidence type="ECO:0000259" key="4">
    <source>
        <dbReference type="PROSITE" id="PS51820"/>
    </source>
</evidence>
<dbReference type="InterPro" id="IPR001764">
    <property type="entry name" value="Glyco_hydro_3_N"/>
</dbReference>
<dbReference type="Pfam" id="PF01915">
    <property type="entry name" value="Glyco_hydro_3_C"/>
    <property type="match status" value="1"/>
</dbReference>
<dbReference type="PANTHER" id="PTHR42721">
    <property type="entry name" value="SUGAR HYDROLASE-RELATED"/>
    <property type="match status" value="1"/>
</dbReference>
<sequence>MKRSKQVLSVLMCIAFVLSCQKQKESSNTKAEVVNPLILNPDAPVNDRVNAILEELTLEEKVIQLDGNYPPGIPRVGMPEYFFGNEALHGIMRPGKATVFPQAIGFAASWNPRLIHEVATAISDEARAKHNETNGEMQLKRSCGLLTFWSPNVNMARDPRWGRTAETYGEDPFLTSRIGVSFVKGLQGNNPNYMKTIATPKHFVANNEEHNRFECQADIPEKVLREYYLPAFKAAIVEGKAGSVMSAYNAVNGVPCSANKFLLTDVLRKEWGFKGYVVTDCGAVEHLHLKHKYASSFEEATEMVIDAGVDLECGNVFRKYLKKSVEEDRISKTQIDTALSRVLHAKMELGMFDPDDRVPFNKLKGELVGSKKHQNLALKSAEESMVLLKNELINGNKLLPIDSEKIKTIAVLGPNSGIAQFGDYSGVPVNPAVTPNSGIKKLAKTKGIDVNYVQWEGDNNDDEYEYIPIRLLNSTNQSNGGKGIKASYYYNTNDVWGQQTASIERVEDKIHYDGYNTIIDPAIPEGKFSVQWNTWFTAPYTGTYKFAITANDGVKFSVDWERKLVEWYDQDKKTHKITLELEKGKRYHLRLDHYHNTGKPFFDMKVLMKPNQEITPFEREIKAAKVADMVIAVVGLGDKFEMEGTDKTTLNLPQQQQDFIKKIMKTNPNTVLVLVNGSPLSINWATKNVPAILEAWYPGEQGGNAIANVLFGECNPGGKLPVTFYDSENNLPDFNDYDIRKGRTYMYYKGEPLYEFGYGLSYSTFEIQNLRLEKEKYSESETMKVNVDVANTGNIDGDEVVQVYIKYDNDKNAPKKLKGFKRVHVKKGRKDNITIEMPLKSLETWNVKKQIWEVKPGRYSVLVGNSSKNIQLESKISIQ</sequence>
<proteinExistence type="inferred from homology"/>
<dbReference type="InterPro" id="IPR017853">
    <property type="entry name" value="GH"/>
</dbReference>
<dbReference type="RefSeq" id="WP_236958664.1">
    <property type="nucleotide sequence ID" value="NZ_JAETXX010000003.1"/>
</dbReference>
<dbReference type="InterPro" id="IPR037524">
    <property type="entry name" value="PA14/GLEYA"/>
</dbReference>
<dbReference type="SUPFAM" id="SSF51445">
    <property type="entry name" value="(Trans)glycosidases"/>
    <property type="match status" value="1"/>
</dbReference>
<dbReference type="InterPro" id="IPR011658">
    <property type="entry name" value="PA14_dom"/>
</dbReference>
<evidence type="ECO:0000313" key="5">
    <source>
        <dbReference type="EMBL" id="MCF8714698.1"/>
    </source>
</evidence>
<accession>A0ABS9J2N5</accession>
<organism evidence="5 6">
    <name type="scientific">Joostella atrarenae</name>
    <dbReference type="NCBI Taxonomy" id="679257"/>
    <lineage>
        <taxon>Bacteria</taxon>
        <taxon>Pseudomonadati</taxon>
        <taxon>Bacteroidota</taxon>
        <taxon>Flavobacteriia</taxon>
        <taxon>Flavobacteriales</taxon>
        <taxon>Flavobacteriaceae</taxon>
        <taxon>Joostella</taxon>
    </lineage>
</organism>
<keyword evidence="6" id="KW-1185">Reference proteome</keyword>
<dbReference type="InterPro" id="IPR013783">
    <property type="entry name" value="Ig-like_fold"/>
</dbReference>
<dbReference type="Pfam" id="PF07691">
    <property type="entry name" value="PA14"/>
    <property type="match status" value="1"/>
</dbReference>
<dbReference type="Proteomes" id="UP000829517">
    <property type="component" value="Unassembled WGS sequence"/>
</dbReference>
<protein>
    <submittedName>
        <fullName evidence="5">Glycoside hydrolase family 3 C-terminal domain-containing protein</fullName>
    </submittedName>
</protein>
<dbReference type="SMART" id="SM01217">
    <property type="entry name" value="Fn3_like"/>
    <property type="match status" value="1"/>
</dbReference>
<dbReference type="InterPro" id="IPR026891">
    <property type="entry name" value="Fn3-like"/>
</dbReference>
<feature type="domain" description="PA14" evidence="4">
    <location>
        <begin position="479"/>
        <end position="624"/>
    </location>
</feature>